<name>A0A0E3B759_9BURK</name>
<accession>A0A0E3B759</accession>
<comment type="caution">
    <text evidence="1">The sequence shown here is derived from an EMBL/GenBank/DDBJ whole genome shotgun (WGS) entry which is preliminary data.</text>
</comment>
<sequence>MTETDQELLKLAAKAVGVSLNPMEIKNVNFQGDDRFIGFLAEVEKWPKGWFSPLTDDGDALRLAVRLGIESRKPSRARSVGTVVQAWYPPDGNPNRSACVHVSEHVRNGDRLEATRRAIVRAAAEIGRAMP</sequence>
<gene>
    <name evidence="1" type="ORF">P245_25635</name>
</gene>
<organism evidence="1 2">
    <name type="scientific">Comamonas thiooxydans</name>
    <dbReference type="NCBI Taxonomy" id="363952"/>
    <lineage>
        <taxon>Bacteria</taxon>
        <taxon>Pseudomonadati</taxon>
        <taxon>Pseudomonadota</taxon>
        <taxon>Betaproteobacteria</taxon>
        <taxon>Burkholderiales</taxon>
        <taxon>Comamonadaceae</taxon>
        <taxon>Comamonas</taxon>
    </lineage>
</organism>
<dbReference type="Proteomes" id="UP000029567">
    <property type="component" value="Unassembled WGS sequence"/>
</dbReference>
<reference evidence="1 2" key="1">
    <citation type="submission" date="2013-09" db="EMBL/GenBank/DDBJ databases">
        <title>High correlation between genotypes and phenotypes of environmental bacteria Comamonas testosteroni strains.</title>
        <authorList>
            <person name="Liu L."/>
            <person name="Zhu W."/>
            <person name="Xia X."/>
            <person name="Xu B."/>
            <person name="Luo M."/>
            <person name="Wang G."/>
        </authorList>
    </citation>
    <scope>NUCLEOTIDE SEQUENCE [LARGE SCALE GENOMIC DNA]</scope>
    <source>
        <strain evidence="1 2">JL14</strain>
    </source>
</reference>
<dbReference type="RefSeq" id="WP_052088514.1">
    <property type="nucleotide sequence ID" value="NZ_AWTN01000148.1"/>
</dbReference>
<dbReference type="AlphaFoldDB" id="A0A0E3B759"/>
<protein>
    <submittedName>
        <fullName evidence="1">Uncharacterized protein</fullName>
    </submittedName>
</protein>
<dbReference type="EMBL" id="AWTN01000148">
    <property type="protein sequence ID" value="KGG83021.1"/>
    <property type="molecule type" value="Genomic_DNA"/>
</dbReference>
<evidence type="ECO:0000313" key="1">
    <source>
        <dbReference type="EMBL" id="KGG83021.1"/>
    </source>
</evidence>
<proteinExistence type="predicted"/>
<evidence type="ECO:0000313" key="2">
    <source>
        <dbReference type="Proteomes" id="UP000029567"/>
    </source>
</evidence>